<sequence length="196" mass="22239">MMECIRRRPRASDPSAFKIKTKLNSDEAARRFNKTRGGLIHARNRITALCLGFEAKRLKVELLQTEADLTSIIGLLGRHCVGEREYLGSAVLTFERILSNTTDLLLRVDLARQTGQNTPHGFPTRAEGLVEQLREGCKLLAKMEENLNVGAGTRGKSRSFFSGWSEDVLQEHHDREHLFTGLGWKEPERCDCLDYR</sequence>
<dbReference type="Proteomes" id="UP001161757">
    <property type="component" value="Unassembled WGS sequence"/>
</dbReference>
<gene>
    <name evidence="1" type="ORF">HRR80_000622</name>
</gene>
<evidence type="ECO:0000313" key="2">
    <source>
        <dbReference type="Proteomes" id="UP001161757"/>
    </source>
</evidence>
<reference evidence="1" key="1">
    <citation type="submission" date="2023-01" db="EMBL/GenBank/DDBJ databases">
        <title>Exophiala dermititidis isolated from Cystic Fibrosis Patient.</title>
        <authorList>
            <person name="Kurbessoian T."/>
            <person name="Crocker A."/>
            <person name="Murante D."/>
            <person name="Hogan D.A."/>
            <person name="Stajich J.E."/>
        </authorList>
    </citation>
    <scope>NUCLEOTIDE SEQUENCE</scope>
    <source>
        <strain evidence="1">Ex8</strain>
    </source>
</reference>
<organism evidence="1 2">
    <name type="scientific">Exophiala dermatitidis</name>
    <name type="common">Black yeast-like fungus</name>
    <name type="synonym">Wangiella dermatitidis</name>
    <dbReference type="NCBI Taxonomy" id="5970"/>
    <lineage>
        <taxon>Eukaryota</taxon>
        <taxon>Fungi</taxon>
        <taxon>Dikarya</taxon>
        <taxon>Ascomycota</taxon>
        <taxon>Pezizomycotina</taxon>
        <taxon>Eurotiomycetes</taxon>
        <taxon>Chaetothyriomycetidae</taxon>
        <taxon>Chaetothyriales</taxon>
        <taxon>Herpotrichiellaceae</taxon>
        <taxon>Exophiala</taxon>
    </lineage>
</organism>
<protein>
    <submittedName>
        <fullName evidence="1">Uncharacterized protein</fullName>
    </submittedName>
</protein>
<evidence type="ECO:0000313" key="1">
    <source>
        <dbReference type="EMBL" id="KAJ8995871.1"/>
    </source>
</evidence>
<proteinExistence type="predicted"/>
<name>A0AAN6F1Q4_EXODE</name>
<dbReference type="EMBL" id="JAJGCB010000001">
    <property type="protein sequence ID" value="KAJ8995871.1"/>
    <property type="molecule type" value="Genomic_DNA"/>
</dbReference>
<accession>A0AAN6F1Q4</accession>
<dbReference type="AlphaFoldDB" id="A0AAN6F1Q4"/>
<comment type="caution">
    <text evidence="1">The sequence shown here is derived from an EMBL/GenBank/DDBJ whole genome shotgun (WGS) entry which is preliminary data.</text>
</comment>